<dbReference type="InterPro" id="IPR050508">
    <property type="entry name" value="Methyltransf_Superfamily"/>
</dbReference>
<dbReference type="Proteomes" id="UP000256977">
    <property type="component" value="Unassembled WGS sequence"/>
</dbReference>
<dbReference type="AlphaFoldDB" id="A0A3D9I5K1"/>
<reference evidence="2 3" key="1">
    <citation type="submission" date="2018-07" db="EMBL/GenBank/DDBJ databases">
        <title>Genomic Encyclopedia of Type Strains, Phase III (KMG-III): the genomes of soil and plant-associated and newly described type strains.</title>
        <authorList>
            <person name="Whitman W."/>
        </authorList>
    </citation>
    <scope>NUCLEOTIDE SEQUENCE [LARGE SCALE GENOMIC DNA]</scope>
    <source>
        <strain evidence="2 3">CECT 7287</strain>
    </source>
</reference>
<dbReference type="InterPro" id="IPR029063">
    <property type="entry name" value="SAM-dependent_MTases_sf"/>
</dbReference>
<feature type="domain" description="Methyltransferase type 11" evidence="1">
    <location>
        <begin position="41"/>
        <end position="146"/>
    </location>
</feature>
<evidence type="ECO:0000259" key="1">
    <source>
        <dbReference type="Pfam" id="PF08241"/>
    </source>
</evidence>
<dbReference type="GO" id="GO:0032259">
    <property type="term" value="P:methylation"/>
    <property type="evidence" value="ECO:0007669"/>
    <property type="project" value="UniProtKB-KW"/>
</dbReference>
<dbReference type="GO" id="GO:0008757">
    <property type="term" value="F:S-adenosylmethionine-dependent methyltransferase activity"/>
    <property type="evidence" value="ECO:0007669"/>
    <property type="project" value="InterPro"/>
</dbReference>
<dbReference type="InterPro" id="IPR013216">
    <property type="entry name" value="Methyltransf_11"/>
</dbReference>
<comment type="caution">
    <text evidence="2">The sequence shown here is derived from an EMBL/GenBank/DDBJ whole genome shotgun (WGS) entry which is preliminary data.</text>
</comment>
<name>A0A3D9I5K1_9BACL</name>
<keyword evidence="3" id="KW-1185">Reference proteome</keyword>
<dbReference type="Gene3D" id="3.40.50.150">
    <property type="entry name" value="Vaccinia Virus protein VP39"/>
    <property type="match status" value="1"/>
</dbReference>
<sequence>MPDHDDIYREEAAQYHEMIARQPNLLPVIEEIVPIEGLDIVDMGAGTGRLSAVLAPAAKSLVALDAAEAMLSITAERLQEGGLDNWSVQVADHRELPLPDNSADLIVSGWSVCYLASSNVPEWERNLELVIGEIKRILRPGGTVILFETMGTGSETPSPPEFLLPYYRKLTEVYGFSHRWIRTDYEFADAEQAERLARFFFGDELGDRVAADKLTRLPECAGVWWLKL</sequence>
<protein>
    <submittedName>
        <fullName evidence="2">Methyltransferase family protein</fullName>
    </submittedName>
</protein>
<dbReference type="Pfam" id="PF08241">
    <property type="entry name" value="Methyltransf_11"/>
    <property type="match status" value="1"/>
</dbReference>
<evidence type="ECO:0000313" key="2">
    <source>
        <dbReference type="EMBL" id="RED57073.1"/>
    </source>
</evidence>
<dbReference type="EMBL" id="QRDZ01000037">
    <property type="protein sequence ID" value="RED57073.1"/>
    <property type="molecule type" value="Genomic_DNA"/>
</dbReference>
<evidence type="ECO:0000313" key="3">
    <source>
        <dbReference type="Proteomes" id="UP000256977"/>
    </source>
</evidence>
<dbReference type="PANTHER" id="PTHR42912:SF93">
    <property type="entry name" value="N6-ADENOSINE-METHYLTRANSFERASE TMT1A"/>
    <property type="match status" value="1"/>
</dbReference>
<dbReference type="OrthoDB" id="9784101at2"/>
<dbReference type="SUPFAM" id="SSF53335">
    <property type="entry name" value="S-adenosyl-L-methionine-dependent methyltransferases"/>
    <property type="match status" value="1"/>
</dbReference>
<dbReference type="CDD" id="cd02440">
    <property type="entry name" value="AdoMet_MTases"/>
    <property type="match status" value="1"/>
</dbReference>
<proteinExistence type="predicted"/>
<dbReference type="RefSeq" id="WP_116064798.1">
    <property type="nucleotide sequence ID" value="NZ_QRDZ01000037.1"/>
</dbReference>
<dbReference type="PANTHER" id="PTHR42912">
    <property type="entry name" value="METHYLTRANSFERASE"/>
    <property type="match status" value="1"/>
</dbReference>
<organism evidence="2 3">
    <name type="scientific">Cohnella phaseoli</name>
    <dbReference type="NCBI Taxonomy" id="456490"/>
    <lineage>
        <taxon>Bacteria</taxon>
        <taxon>Bacillati</taxon>
        <taxon>Bacillota</taxon>
        <taxon>Bacilli</taxon>
        <taxon>Bacillales</taxon>
        <taxon>Paenibacillaceae</taxon>
        <taxon>Cohnella</taxon>
    </lineage>
</organism>
<keyword evidence="2" id="KW-0489">Methyltransferase</keyword>
<keyword evidence="2" id="KW-0808">Transferase</keyword>
<accession>A0A3D9I5K1</accession>
<gene>
    <name evidence="2" type="ORF">DFP98_13765</name>
</gene>